<proteinExistence type="predicted"/>
<reference evidence="1" key="1">
    <citation type="submission" date="2023-03" db="EMBL/GenBank/DDBJ databases">
        <title>Massive genome expansion in bonnet fungi (Mycena s.s.) driven by repeated elements and novel gene families across ecological guilds.</title>
        <authorList>
            <consortium name="Lawrence Berkeley National Laboratory"/>
            <person name="Harder C.B."/>
            <person name="Miyauchi S."/>
            <person name="Viragh M."/>
            <person name="Kuo A."/>
            <person name="Thoen E."/>
            <person name="Andreopoulos B."/>
            <person name="Lu D."/>
            <person name="Skrede I."/>
            <person name="Drula E."/>
            <person name="Henrissat B."/>
            <person name="Morin E."/>
            <person name="Kohler A."/>
            <person name="Barry K."/>
            <person name="LaButti K."/>
            <person name="Morin E."/>
            <person name="Salamov A."/>
            <person name="Lipzen A."/>
            <person name="Mereny Z."/>
            <person name="Hegedus B."/>
            <person name="Baldrian P."/>
            <person name="Stursova M."/>
            <person name="Weitz H."/>
            <person name="Taylor A."/>
            <person name="Grigoriev I.V."/>
            <person name="Nagy L.G."/>
            <person name="Martin F."/>
            <person name="Kauserud H."/>
        </authorList>
    </citation>
    <scope>NUCLEOTIDE SEQUENCE</scope>
    <source>
        <strain evidence="1">CBHHK188m</strain>
    </source>
</reference>
<dbReference type="AlphaFoldDB" id="A0AAD7NZT7"/>
<gene>
    <name evidence="1" type="ORF">DFH07DRAFT_728240</name>
</gene>
<feature type="non-terminal residue" evidence="1">
    <location>
        <position position="1"/>
    </location>
</feature>
<protein>
    <submittedName>
        <fullName evidence="1">Uncharacterized protein</fullName>
    </submittedName>
</protein>
<keyword evidence="2" id="KW-1185">Reference proteome</keyword>
<name>A0AAD7NZT7_9AGAR</name>
<comment type="caution">
    <text evidence="1">The sequence shown here is derived from an EMBL/GenBank/DDBJ whole genome shotgun (WGS) entry which is preliminary data.</text>
</comment>
<accession>A0AAD7NZT7</accession>
<sequence>DPNTVRDPAEVVSILCDEAAAGAHTLFKVVFENGPRIKLDHHLVYHVRPSGKIKYLAQLIVK</sequence>
<dbReference type="EMBL" id="JARJLG010000003">
    <property type="protein sequence ID" value="KAJ7782523.1"/>
    <property type="molecule type" value="Genomic_DNA"/>
</dbReference>
<evidence type="ECO:0000313" key="2">
    <source>
        <dbReference type="Proteomes" id="UP001215280"/>
    </source>
</evidence>
<organism evidence="1 2">
    <name type="scientific">Mycena maculata</name>
    <dbReference type="NCBI Taxonomy" id="230809"/>
    <lineage>
        <taxon>Eukaryota</taxon>
        <taxon>Fungi</taxon>
        <taxon>Dikarya</taxon>
        <taxon>Basidiomycota</taxon>
        <taxon>Agaricomycotina</taxon>
        <taxon>Agaricomycetes</taxon>
        <taxon>Agaricomycetidae</taxon>
        <taxon>Agaricales</taxon>
        <taxon>Marasmiineae</taxon>
        <taxon>Mycenaceae</taxon>
        <taxon>Mycena</taxon>
    </lineage>
</organism>
<dbReference type="Proteomes" id="UP001215280">
    <property type="component" value="Unassembled WGS sequence"/>
</dbReference>
<evidence type="ECO:0000313" key="1">
    <source>
        <dbReference type="EMBL" id="KAJ7782523.1"/>
    </source>
</evidence>